<accession>A0A8S5SS28</accession>
<reference evidence="1" key="1">
    <citation type="journal article" date="2021" name="Proc. Natl. Acad. Sci. U.S.A.">
        <title>A Catalog of Tens of Thousands of Viruses from Human Metagenomes Reveals Hidden Associations with Chronic Diseases.</title>
        <authorList>
            <person name="Tisza M.J."/>
            <person name="Buck C.B."/>
        </authorList>
    </citation>
    <scope>NUCLEOTIDE SEQUENCE</scope>
    <source>
        <strain evidence="1">CtZ2t4</strain>
    </source>
</reference>
<organism evidence="1">
    <name type="scientific">Myoviridae sp. ctZ2t4</name>
    <dbReference type="NCBI Taxonomy" id="2827693"/>
    <lineage>
        <taxon>Viruses</taxon>
        <taxon>Duplodnaviria</taxon>
        <taxon>Heunggongvirae</taxon>
        <taxon>Uroviricota</taxon>
        <taxon>Caudoviricetes</taxon>
    </lineage>
</organism>
<evidence type="ECO:0000313" key="1">
    <source>
        <dbReference type="EMBL" id="DAF53836.1"/>
    </source>
</evidence>
<name>A0A8S5SS28_9CAUD</name>
<protein>
    <submittedName>
        <fullName evidence="1">Uncharacterized protein</fullName>
    </submittedName>
</protein>
<sequence>MPVNDILKALDSSELSEKMPSSYNIENTILSNIINVFTDEFNGLIQAIKDIEVINDIDKNFGKSLDYLGSDYNESRDGETDEDYLNRIKTKILTTGSIGDENSIIDGLAGYFNLNPKLFQIVTIGLRLIEVIYPAEIEEDKILFVLKSLKAAGIRLILTKDKFWEDMTYEEIAQLTYEELKKFRYERRKESKINE</sequence>
<dbReference type="EMBL" id="BK032664">
    <property type="protein sequence ID" value="DAF53836.1"/>
    <property type="molecule type" value="Genomic_DNA"/>
</dbReference>
<proteinExistence type="predicted"/>